<evidence type="ECO:0000256" key="2">
    <source>
        <dbReference type="ARBA" id="ARBA00022679"/>
    </source>
</evidence>
<dbReference type="Pfam" id="PF01739">
    <property type="entry name" value="CheR"/>
    <property type="match status" value="1"/>
</dbReference>
<dbReference type="PANTHER" id="PTHR24422:SF19">
    <property type="entry name" value="CHEMOTAXIS PROTEIN METHYLTRANSFERASE"/>
    <property type="match status" value="1"/>
</dbReference>
<protein>
    <submittedName>
        <fullName evidence="6">Protein-glutamate O-methyltransferase CheR</fullName>
    </submittedName>
</protein>
<sequence>MFWHDAVNLGGGVAMGPGGASAGVADDTRGRVLDAIGLRRRPGDEARLHAWLQSRLRELRLPSIAAYAELIEAGGADSRRERERLMRLFSTGETYFLRDQGLFGLLAGRILPELVARRSAQRTLRLWSAGCASGEEAYSLAMLIDEMSPCLGGWDVRILGTDINGDAIARARTGRYGQWSFRALDDDRIARYFRECGREWQISEHLQAMVEFACGDLLHDDSARARASADAGGFDLILCRNVFIYLTTPAVTHIAGHLAVALAEGGYFVPGHGELLGETPSGLEAVPCPEAMLYRRPVGAAQRQPEGAAPAVAPAAVPPPSPASTPLERARRRKPVPARETAAPVDPDELLVQAWRDADRGAAQAARAACERVLAASPLDPRPYFLLAQLAEEGGAFDEAVMLLRKVLYLDSRFVVAHLALADLCVRSGEADRARQMRALAVRELERMAPDAPLPAPPRTTAGALLHRLRAGAGELRGVREEGRDG</sequence>
<dbReference type="Proteomes" id="UP001626593">
    <property type="component" value="Chromosome"/>
</dbReference>
<evidence type="ECO:0000313" key="6">
    <source>
        <dbReference type="EMBL" id="WRL46790.1"/>
    </source>
</evidence>
<dbReference type="RefSeq" id="WP_407279516.1">
    <property type="nucleotide sequence ID" value="NZ_CP141259.1"/>
</dbReference>
<organism evidence="6 7">
    <name type="scientific">Aromatoleum evansii</name>
    <name type="common">Azoarcus evansii</name>
    <dbReference type="NCBI Taxonomy" id="59406"/>
    <lineage>
        <taxon>Bacteria</taxon>
        <taxon>Pseudomonadati</taxon>
        <taxon>Pseudomonadota</taxon>
        <taxon>Betaproteobacteria</taxon>
        <taxon>Rhodocyclales</taxon>
        <taxon>Rhodocyclaceae</taxon>
        <taxon>Aromatoleum</taxon>
    </lineage>
</organism>
<dbReference type="InterPro" id="IPR050903">
    <property type="entry name" value="Bact_Chemotaxis_MeTrfase"/>
</dbReference>
<feature type="region of interest" description="Disordered" evidence="4">
    <location>
        <begin position="299"/>
        <end position="343"/>
    </location>
</feature>
<accession>A0ABZ1AMU3</accession>
<dbReference type="InterPro" id="IPR011990">
    <property type="entry name" value="TPR-like_helical_dom_sf"/>
</dbReference>
<keyword evidence="7" id="KW-1185">Reference proteome</keyword>
<dbReference type="SMART" id="SM00138">
    <property type="entry name" value="MeTrc"/>
    <property type="match status" value="1"/>
</dbReference>
<dbReference type="InterPro" id="IPR022642">
    <property type="entry name" value="CheR_C"/>
</dbReference>
<evidence type="ECO:0000256" key="1">
    <source>
        <dbReference type="ARBA" id="ARBA00022603"/>
    </source>
</evidence>
<dbReference type="SUPFAM" id="SSF53335">
    <property type="entry name" value="S-adenosyl-L-methionine-dependent methyltransferases"/>
    <property type="match status" value="1"/>
</dbReference>
<dbReference type="InterPro" id="IPR029063">
    <property type="entry name" value="SAM-dependent_MTases_sf"/>
</dbReference>
<dbReference type="Gene3D" id="3.40.50.150">
    <property type="entry name" value="Vaccinia Virus protein VP39"/>
    <property type="match status" value="1"/>
</dbReference>
<feature type="domain" description="CheR-type methyltransferase" evidence="5">
    <location>
        <begin position="37"/>
        <end position="299"/>
    </location>
</feature>
<dbReference type="PANTHER" id="PTHR24422">
    <property type="entry name" value="CHEMOTAXIS PROTEIN METHYLTRANSFERASE"/>
    <property type="match status" value="1"/>
</dbReference>
<keyword evidence="3" id="KW-0949">S-adenosyl-L-methionine</keyword>
<dbReference type="Gene3D" id="1.25.40.10">
    <property type="entry name" value="Tetratricopeptide repeat domain"/>
    <property type="match status" value="1"/>
</dbReference>
<gene>
    <name evidence="6" type="ORF">U5817_01710</name>
</gene>
<evidence type="ECO:0000256" key="3">
    <source>
        <dbReference type="ARBA" id="ARBA00022691"/>
    </source>
</evidence>
<proteinExistence type="predicted"/>
<evidence type="ECO:0000313" key="7">
    <source>
        <dbReference type="Proteomes" id="UP001626593"/>
    </source>
</evidence>
<dbReference type="InterPro" id="IPR000780">
    <property type="entry name" value="CheR_MeTrfase"/>
</dbReference>
<name>A0ABZ1AMU3_AROEV</name>
<keyword evidence="1" id="KW-0489">Methyltransferase</keyword>
<reference evidence="6 7" key="1">
    <citation type="submission" date="2023-12" db="EMBL/GenBank/DDBJ databases">
        <title>A. evansii MAY27, complete genome.</title>
        <authorList>
            <person name="Wang Y."/>
        </authorList>
    </citation>
    <scope>NUCLEOTIDE SEQUENCE [LARGE SCALE GENOMIC DNA]</scope>
    <source>
        <strain evidence="6 7">MAY27</strain>
    </source>
</reference>
<evidence type="ECO:0000259" key="5">
    <source>
        <dbReference type="PROSITE" id="PS50123"/>
    </source>
</evidence>
<keyword evidence="2" id="KW-0808">Transferase</keyword>
<dbReference type="PRINTS" id="PR00996">
    <property type="entry name" value="CHERMTFRASE"/>
</dbReference>
<evidence type="ECO:0000256" key="4">
    <source>
        <dbReference type="SAM" id="MobiDB-lite"/>
    </source>
</evidence>
<dbReference type="SUPFAM" id="SSF48452">
    <property type="entry name" value="TPR-like"/>
    <property type="match status" value="1"/>
</dbReference>
<dbReference type="EMBL" id="CP141259">
    <property type="protein sequence ID" value="WRL46790.1"/>
    <property type="molecule type" value="Genomic_DNA"/>
</dbReference>
<dbReference type="PROSITE" id="PS50123">
    <property type="entry name" value="CHER"/>
    <property type="match status" value="1"/>
</dbReference>